<reference evidence="7 8" key="1">
    <citation type="submission" date="2019-08" db="EMBL/GenBank/DDBJ databases">
        <title>Genome of Phaeodactylibacter luteus.</title>
        <authorList>
            <person name="Bowman J.P."/>
        </authorList>
    </citation>
    <scope>NUCLEOTIDE SEQUENCE [LARGE SCALE GENOMIC DNA]</scope>
    <source>
        <strain evidence="7 8">KCTC 42180</strain>
    </source>
</reference>
<dbReference type="PANTHER" id="PTHR43343">
    <property type="entry name" value="PEPTIDASE S12"/>
    <property type="match status" value="1"/>
</dbReference>
<dbReference type="AlphaFoldDB" id="A0A5C6RL57"/>
<keyword evidence="2 7" id="KW-0645">Protease</keyword>
<dbReference type="InterPro" id="IPR036034">
    <property type="entry name" value="PDZ_sf"/>
</dbReference>
<keyword evidence="8" id="KW-1185">Reference proteome</keyword>
<organism evidence="7 8">
    <name type="scientific">Phaeodactylibacter luteus</name>
    <dbReference type="NCBI Taxonomy" id="1564516"/>
    <lineage>
        <taxon>Bacteria</taxon>
        <taxon>Pseudomonadati</taxon>
        <taxon>Bacteroidota</taxon>
        <taxon>Saprospiria</taxon>
        <taxon>Saprospirales</taxon>
        <taxon>Haliscomenobacteraceae</taxon>
        <taxon>Phaeodactylibacter</taxon>
    </lineage>
</organism>
<dbReference type="CDD" id="cd00990">
    <property type="entry name" value="cpPDZ_AtDEGP1-like"/>
    <property type="match status" value="1"/>
</dbReference>
<keyword evidence="3" id="KW-0378">Hydrolase</keyword>
<dbReference type="InterPro" id="IPR051201">
    <property type="entry name" value="Chloro_Bact_Ser_Proteases"/>
</dbReference>
<evidence type="ECO:0000256" key="5">
    <source>
        <dbReference type="SAM" id="MobiDB-lite"/>
    </source>
</evidence>
<accession>A0A5C6RL57</accession>
<dbReference type="InterPro" id="IPR001940">
    <property type="entry name" value="Peptidase_S1C"/>
</dbReference>
<dbReference type="GO" id="GO:0006508">
    <property type="term" value="P:proteolysis"/>
    <property type="evidence" value="ECO:0007669"/>
    <property type="project" value="UniProtKB-KW"/>
</dbReference>
<dbReference type="OrthoDB" id="9758917at2"/>
<sequence>MANQFRIFLWLALLGAGFLAGAAWTNRAMPSPTAEPSIPEQPAPQPVSQPGSSREPEAGAGLTPQERSNIRLFEEAAPSVCYITTTNVRRDYFSRNITEIPRGSGSGFVWDAKGHIITNYHVIQGADRATVTLADRSTWQAVPVGVAPEKDLAVLKIEAPASVLQPIPVGTSDDLRVGQSVYAIGNPFGLDQTLTTGIVSALGREIESVAGIPIRDAIQTDAAINPGNSGGPLLDSSGRLIGVNTAIYSPSGASAGIGFSIPVDVVRWVVPELIDYGEIKRPSLGVELARPQIVERLGLKGALVIDVIENGAAERAGIRPTLRDRSGSIILGDIITQLGGEAIESNSDLILALEKFQPGEEVEVRVLRDDQELTAKIRLDQPR</sequence>
<evidence type="ECO:0000256" key="3">
    <source>
        <dbReference type="ARBA" id="ARBA00022801"/>
    </source>
</evidence>
<dbReference type="SUPFAM" id="SSF50494">
    <property type="entry name" value="Trypsin-like serine proteases"/>
    <property type="match status" value="1"/>
</dbReference>
<comment type="caution">
    <text evidence="7">The sequence shown here is derived from an EMBL/GenBank/DDBJ whole genome shotgun (WGS) entry which is preliminary data.</text>
</comment>
<proteinExistence type="inferred from homology"/>
<dbReference type="Pfam" id="PF13365">
    <property type="entry name" value="Trypsin_2"/>
    <property type="match status" value="1"/>
</dbReference>
<dbReference type="SMART" id="SM00228">
    <property type="entry name" value="PDZ"/>
    <property type="match status" value="1"/>
</dbReference>
<dbReference type="PRINTS" id="PR00834">
    <property type="entry name" value="PROTEASES2C"/>
</dbReference>
<dbReference type="InterPro" id="IPR039382">
    <property type="entry name" value="DEGP1/8_PDZ_dom"/>
</dbReference>
<dbReference type="Gene3D" id="2.30.42.10">
    <property type="match status" value="1"/>
</dbReference>
<name>A0A5C6RL57_9BACT</name>
<keyword evidence="4" id="KW-0720">Serine protease</keyword>
<gene>
    <name evidence="7" type="ORF">FRY97_12980</name>
</gene>
<evidence type="ECO:0000313" key="8">
    <source>
        <dbReference type="Proteomes" id="UP000321580"/>
    </source>
</evidence>
<dbReference type="PROSITE" id="PS50106">
    <property type="entry name" value="PDZ"/>
    <property type="match status" value="1"/>
</dbReference>
<dbReference type="InterPro" id="IPR043504">
    <property type="entry name" value="Peptidase_S1_PA_chymotrypsin"/>
</dbReference>
<dbReference type="RefSeq" id="WP_147167974.1">
    <property type="nucleotide sequence ID" value="NZ_VOOR01000026.1"/>
</dbReference>
<dbReference type="InterPro" id="IPR009003">
    <property type="entry name" value="Peptidase_S1_PA"/>
</dbReference>
<dbReference type="InterPro" id="IPR001478">
    <property type="entry name" value="PDZ"/>
</dbReference>
<dbReference type="PANTHER" id="PTHR43343:SF3">
    <property type="entry name" value="PROTEASE DO-LIKE 8, CHLOROPLASTIC"/>
    <property type="match status" value="1"/>
</dbReference>
<dbReference type="Proteomes" id="UP000321580">
    <property type="component" value="Unassembled WGS sequence"/>
</dbReference>
<dbReference type="Pfam" id="PF13180">
    <property type="entry name" value="PDZ_2"/>
    <property type="match status" value="1"/>
</dbReference>
<evidence type="ECO:0000256" key="2">
    <source>
        <dbReference type="ARBA" id="ARBA00022670"/>
    </source>
</evidence>
<evidence type="ECO:0000259" key="6">
    <source>
        <dbReference type="PROSITE" id="PS50106"/>
    </source>
</evidence>
<dbReference type="SUPFAM" id="SSF50156">
    <property type="entry name" value="PDZ domain-like"/>
    <property type="match status" value="1"/>
</dbReference>
<evidence type="ECO:0000313" key="7">
    <source>
        <dbReference type="EMBL" id="TXB62649.1"/>
    </source>
</evidence>
<evidence type="ECO:0000256" key="1">
    <source>
        <dbReference type="ARBA" id="ARBA00010541"/>
    </source>
</evidence>
<dbReference type="EMBL" id="VOOR01000026">
    <property type="protein sequence ID" value="TXB62649.1"/>
    <property type="molecule type" value="Genomic_DNA"/>
</dbReference>
<evidence type="ECO:0000256" key="4">
    <source>
        <dbReference type="ARBA" id="ARBA00022825"/>
    </source>
</evidence>
<dbReference type="Gene3D" id="2.40.10.10">
    <property type="entry name" value="Trypsin-like serine proteases"/>
    <property type="match status" value="2"/>
</dbReference>
<comment type="similarity">
    <text evidence="1">Belongs to the peptidase S1C family.</text>
</comment>
<feature type="region of interest" description="Disordered" evidence="5">
    <location>
        <begin position="30"/>
        <end position="63"/>
    </location>
</feature>
<feature type="domain" description="PDZ" evidence="6">
    <location>
        <begin position="273"/>
        <end position="370"/>
    </location>
</feature>
<protein>
    <submittedName>
        <fullName evidence="7">Trypsin-like serine protease</fullName>
    </submittedName>
</protein>
<dbReference type="GO" id="GO:0004252">
    <property type="term" value="F:serine-type endopeptidase activity"/>
    <property type="evidence" value="ECO:0007669"/>
    <property type="project" value="InterPro"/>
</dbReference>
<dbReference type="FunFam" id="2.40.10.10:FF:000001">
    <property type="entry name" value="Periplasmic serine protease DegS"/>
    <property type="match status" value="1"/>
</dbReference>